<accession>A0ABR5F6T4</accession>
<evidence type="ECO:0000313" key="8">
    <source>
        <dbReference type="EMBL" id="KLL12443.1"/>
    </source>
</evidence>
<dbReference type="RefSeq" id="WP_047221736.1">
    <property type="nucleotide sequence ID" value="NZ_JWIO01000004.1"/>
</dbReference>
<protein>
    <recommendedName>
        <fullName evidence="3">aldehyde dehydrogenase (NAD(+))</fullName>
        <ecNumber evidence="3">1.2.1.3</ecNumber>
    </recommendedName>
</protein>
<keyword evidence="2 6" id="KW-0560">Oxidoreductase</keyword>
<comment type="caution">
    <text evidence="8">The sequence shown here is derived from an EMBL/GenBank/DDBJ whole genome shotgun (WGS) entry which is preliminary data.</text>
</comment>
<comment type="similarity">
    <text evidence="1 6">Belongs to the aldehyde dehydrogenase family.</text>
</comment>
<feature type="active site" evidence="5">
    <location>
        <position position="246"/>
    </location>
</feature>
<dbReference type="CDD" id="cd07138">
    <property type="entry name" value="ALDH_CddD_SSP0762"/>
    <property type="match status" value="1"/>
</dbReference>
<organism evidence="8 9">
    <name type="scientific">Protofrankia coriariae</name>
    <dbReference type="NCBI Taxonomy" id="1562887"/>
    <lineage>
        <taxon>Bacteria</taxon>
        <taxon>Bacillati</taxon>
        <taxon>Actinomycetota</taxon>
        <taxon>Actinomycetes</taxon>
        <taxon>Frankiales</taxon>
        <taxon>Frankiaceae</taxon>
        <taxon>Protofrankia</taxon>
    </lineage>
</organism>
<dbReference type="Proteomes" id="UP000035425">
    <property type="component" value="Unassembled WGS sequence"/>
</dbReference>
<dbReference type="InterPro" id="IPR029510">
    <property type="entry name" value="Ald_DH_CS_GLU"/>
</dbReference>
<evidence type="ECO:0000256" key="1">
    <source>
        <dbReference type="ARBA" id="ARBA00009986"/>
    </source>
</evidence>
<gene>
    <name evidence="8" type="ORF">FrCorBMG51_03820</name>
</gene>
<dbReference type="PROSITE" id="PS00687">
    <property type="entry name" value="ALDEHYDE_DEHYDR_GLU"/>
    <property type="match status" value="1"/>
</dbReference>
<dbReference type="InterPro" id="IPR016161">
    <property type="entry name" value="Ald_DH/histidinol_DH"/>
</dbReference>
<comment type="catalytic activity">
    <reaction evidence="4">
        <text>an aldehyde + NAD(+) + H2O = a carboxylate + NADH + 2 H(+)</text>
        <dbReference type="Rhea" id="RHEA:16185"/>
        <dbReference type="ChEBI" id="CHEBI:15377"/>
        <dbReference type="ChEBI" id="CHEBI:15378"/>
        <dbReference type="ChEBI" id="CHEBI:17478"/>
        <dbReference type="ChEBI" id="CHEBI:29067"/>
        <dbReference type="ChEBI" id="CHEBI:57540"/>
        <dbReference type="ChEBI" id="CHEBI:57945"/>
        <dbReference type="EC" id="1.2.1.3"/>
    </reaction>
</comment>
<dbReference type="Pfam" id="PF00171">
    <property type="entry name" value="Aldedh"/>
    <property type="match status" value="1"/>
</dbReference>
<evidence type="ECO:0000259" key="7">
    <source>
        <dbReference type="Pfam" id="PF00171"/>
    </source>
</evidence>
<evidence type="ECO:0000256" key="2">
    <source>
        <dbReference type="ARBA" id="ARBA00023002"/>
    </source>
</evidence>
<dbReference type="EMBL" id="JWIO01000004">
    <property type="protein sequence ID" value="KLL12443.1"/>
    <property type="molecule type" value="Genomic_DNA"/>
</dbReference>
<dbReference type="EC" id="1.2.1.3" evidence="3"/>
<reference evidence="8 9" key="1">
    <citation type="submission" date="2014-12" db="EMBL/GenBank/DDBJ databases">
        <title>Frankia sp. BMG5.1 draft genome.</title>
        <authorList>
            <person name="Gtari M."/>
            <person name="Ghodhbane-Gtari F."/>
            <person name="Nouioui I."/>
            <person name="Ktari A."/>
            <person name="Hezbri K."/>
            <person name="Mimouni W."/>
            <person name="Sbissi I."/>
            <person name="Ayari A."/>
            <person name="Yamanaka T."/>
            <person name="Normand P."/>
            <person name="Tisa L.S."/>
            <person name="Boudabous A."/>
        </authorList>
    </citation>
    <scope>NUCLEOTIDE SEQUENCE [LARGE SCALE GENOMIC DNA]</scope>
    <source>
        <strain evidence="8 9">BMG5.1</strain>
    </source>
</reference>
<dbReference type="SUPFAM" id="SSF53720">
    <property type="entry name" value="ALDH-like"/>
    <property type="match status" value="1"/>
</dbReference>
<dbReference type="InterPro" id="IPR015590">
    <property type="entry name" value="Aldehyde_DH_dom"/>
</dbReference>
<dbReference type="Gene3D" id="3.40.309.10">
    <property type="entry name" value="Aldehyde Dehydrogenase, Chain A, domain 2"/>
    <property type="match status" value="1"/>
</dbReference>
<evidence type="ECO:0000256" key="5">
    <source>
        <dbReference type="PROSITE-ProRule" id="PRU10007"/>
    </source>
</evidence>
<keyword evidence="9" id="KW-1185">Reference proteome</keyword>
<dbReference type="InterPro" id="IPR016162">
    <property type="entry name" value="Ald_DH_N"/>
</dbReference>
<feature type="domain" description="Aldehyde dehydrogenase" evidence="7">
    <location>
        <begin position="16"/>
        <end position="470"/>
    </location>
</feature>
<name>A0ABR5F6T4_9ACTN</name>
<proteinExistence type="inferred from homology"/>
<sequence>MVVVRDELYVAGRWRRPHGQDELLVHGAANGAVIGIIPDADAVDVDDAVEAAKQAFPAWSTTPLHERLELIRHLEEALTARIDELARTITTEVGTPVRVSRLLQAEAPCRSLAHYRALLPELSLEEKIGSSVVVREPLGVVACITAWNYPLQQLLGKIGAALATGCTTVVKPSEVAPLSAFTVAEAVDEAGFPAGVFNLVTGTAESVGEPLVVHPDVDMVHVTGSTRAGRRIGALAAGTIKRLALELGGKSANVILDDADLAQAVKVGVANCFTNSGQTCTAWTRMLVPHGRLAEVEELVKARVAGYRLGDPLDPATNMGPLVSQRQQEAVRGFIRGALDEGARLVAGGPEQPEETAAGYFVKPTVFSDVTPGMTIAQEEVFGPVLAIMPFDDDDDAIRIANSTIYGLAGGVWSQDTERAGRVARRIRAGQIDINGSFFNAQAPFGGFKQSGIGRELGIHGLLEFYELKSLQYA</sequence>
<dbReference type="InterPro" id="IPR016160">
    <property type="entry name" value="Ald_DH_CS_CYS"/>
</dbReference>
<evidence type="ECO:0000313" key="9">
    <source>
        <dbReference type="Proteomes" id="UP000035425"/>
    </source>
</evidence>
<evidence type="ECO:0000256" key="4">
    <source>
        <dbReference type="ARBA" id="ARBA00049194"/>
    </source>
</evidence>
<dbReference type="PANTHER" id="PTHR42804:SF1">
    <property type="entry name" value="ALDEHYDE DEHYDROGENASE-RELATED"/>
    <property type="match status" value="1"/>
</dbReference>
<dbReference type="Gene3D" id="3.40.605.10">
    <property type="entry name" value="Aldehyde Dehydrogenase, Chain A, domain 1"/>
    <property type="match status" value="1"/>
</dbReference>
<evidence type="ECO:0000256" key="3">
    <source>
        <dbReference type="ARBA" id="ARBA00024226"/>
    </source>
</evidence>
<evidence type="ECO:0000256" key="6">
    <source>
        <dbReference type="RuleBase" id="RU003345"/>
    </source>
</evidence>
<dbReference type="PANTHER" id="PTHR42804">
    <property type="entry name" value="ALDEHYDE DEHYDROGENASE"/>
    <property type="match status" value="1"/>
</dbReference>
<dbReference type="PROSITE" id="PS00070">
    <property type="entry name" value="ALDEHYDE_DEHYDR_CYS"/>
    <property type="match status" value="1"/>
</dbReference>
<dbReference type="InterPro" id="IPR016163">
    <property type="entry name" value="Ald_DH_C"/>
</dbReference>